<dbReference type="AlphaFoldDB" id="E1WTS0"/>
<gene>
    <name evidence="1" type="ordered locus">BF638R_1613</name>
</gene>
<accession>E1WTS0</accession>
<dbReference type="Proteomes" id="UP000008560">
    <property type="component" value="Chromosome"/>
</dbReference>
<sequence>MNKFTGILLTCFEFFLGLFPRFYPSHSPLCSLQKPENIPENISQTKLKQALKE</sequence>
<dbReference type="KEGG" id="bfg:BF638R_1613"/>
<organism evidence="1 2">
    <name type="scientific">Bacteroides fragilis (strain 638R)</name>
    <dbReference type="NCBI Taxonomy" id="862962"/>
    <lineage>
        <taxon>Bacteria</taxon>
        <taxon>Pseudomonadati</taxon>
        <taxon>Bacteroidota</taxon>
        <taxon>Bacteroidia</taxon>
        <taxon>Bacteroidales</taxon>
        <taxon>Bacteroidaceae</taxon>
        <taxon>Bacteroides</taxon>
    </lineage>
</organism>
<name>E1WTS0_BACF6</name>
<reference evidence="1 2" key="1">
    <citation type="journal article" date="2010" name="Microbiology">
        <title>Twenty-eight divergent polysaccharide loci specifying within- and amongst-strain capsule diversity in three strains of Bacteroides fragilis.</title>
        <authorList>
            <person name="Patrick S."/>
            <person name="Blakely G.W."/>
            <person name="Houston S."/>
            <person name="Moore J."/>
            <person name="Abratt V.R."/>
            <person name="Bertalan M."/>
            <person name="Cerdeno-Tarraga A.M."/>
            <person name="Quail M.A."/>
            <person name="Corton N."/>
            <person name="Corton C."/>
            <person name="Bignell A."/>
            <person name="Barron A."/>
            <person name="Clark L."/>
            <person name="Bentley S.D."/>
            <person name="Parkhill J."/>
        </authorList>
    </citation>
    <scope>NUCLEOTIDE SEQUENCE [LARGE SCALE GENOMIC DNA]</scope>
    <source>
        <strain evidence="1 2">638R</strain>
    </source>
</reference>
<evidence type="ECO:0000313" key="2">
    <source>
        <dbReference type="Proteomes" id="UP000008560"/>
    </source>
</evidence>
<protein>
    <submittedName>
        <fullName evidence="1">Uncharacterized protein</fullName>
    </submittedName>
</protein>
<proteinExistence type="predicted"/>
<evidence type="ECO:0000313" key="1">
    <source>
        <dbReference type="EMBL" id="CBW22143.1"/>
    </source>
</evidence>
<dbReference type="HOGENOM" id="CLU_3110722_0_0_10"/>
<dbReference type="EMBL" id="FQ312004">
    <property type="protein sequence ID" value="CBW22143.1"/>
    <property type="molecule type" value="Genomic_DNA"/>
</dbReference>